<dbReference type="Proteomes" id="UP000887578">
    <property type="component" value="Unplaced"/>
</dbReference>
<sequence>MVFQGDLSGITSKNKTNVDYLLAHPPELHPRLQPFMATFIDYYVKQWREKLEYINYYDIDGPRTTNPNECFHSSLNTVIPEKKMNFRICFTRFKQTLADAANDYMRSNYGEILKPREKQYVEAERLIIRRKRRMRALYDAGNHPGIDSLLRYSAVQAWRSTQPFEETRQDPRFVLQNVEPAPAPPPVIPEPIIAPIPPVVQPFVRMPFHQQQFNPHFNPYFQQQNYIQHIPQQFNMSLPVYYQQPPPQQFYDQQFPPYFYNPRF</sequence>
<proteinExistence type="predicted"/>
<evidence type="ECO:0000313" key="2">
    <source>
        <dbReference type="WBParaSite" id="PDA_v2.g24622.t1"/>
    </source>
</evidence>
<dbReference type="WBParaSite" id="PDA_v2.g24622.t1">
    <property type="protein sequence ID" value="PDA_v2.g24622.t1"/>
    <property type="gene ID" value="PDA_v2.g24622"/>
</dbReference>
<dbReference type="AlphaFoldDB" id="A0A914Q0G9"/>
<reference evidence="2" key="1">
    <citation type="submission" date="2022-11" db="UniProtKB">
        <authorList>
            <consortium name="WormBaseParasite"/>
        </authorList>
    </citation>
    <scope>IDENTIFICATION</scope>
</reference>
<organism evidence="1 2">
    <name type="scientific">Panagrolaimus davidi</name>
    <dbReference type="NCBI Taxonomy" id="227884"/>
    <lineage>
        <taxon>Eukaryota</taxon>
        <taxon>Metazoa</taxon>
        <taxon>Ecdysozoa</taxon>
        <taxon>Nematoda</taxon>
        <taxon>Chromadorea</taxon>
        <taxon>Rhabditida</taxon>
        <taxon>Tylenchina</taxon>
        <taxon>Panagrolaimomorpha</taxon>
        <taxon>Panagrolaimoidea</taxon>
        <taxon>Panagrolaimidae</taxon>
        <taxon>Panagrolaimus</taxon>
    </lineage>
</organism>
<keyword evidence="1" id="KW-1185">Reference proteome</keyword>
<name>A0A914Q0G9_9BILA</name>
<accession>A0A914Q0G9</accession>
<protein>
    <submittedName>
        <fullName evidence="2">Uncharacterized protein</fullName>
    </submittedName>
</protein>
<evidence type="ECO:0000313" key="1">
    <source>
        <dbReference type="Proteomes" id="UP000887578"/>
    </source>
</evidence>